<proteinExistence type="predicted"/>
<geneLocation type="plasmid" evidence="2">
    <name>pNRC200</name>
</geneLocation>
<reference evidence="2" key="2">
    <citation type="journal article" date="2015" name="Life">
        <title>A manual curation strategy to improve genome annotation: application to a set of haloarchael genomes.</title>
        <authorList>
            <person name="Pfeiffer F."/>
            <person name="Oesterhelt D."/>
        </authorList>
    </citation>
    <scope>NUCLEOTIDE SEQUENCE</scope>
    <source>
        <strain evidence="2">NRC-1</strain>
        <plasmid evidence="2">pNRC200</plasmid>
    </source>
</reference>
<keyword evidence="2" id="KW-0614">Plasmid</keyword>
<sequence length="123" mass="13683">MQCPECGSDITIEVGPERPLSMSLVEAVIAADEDDQIACSQNCWNCGWQEKRSIRIQAIERTDGDEQAAKRASLIDEIVSEAKGIERITMLEDVLAEVRRQRRLEPNTSNASTDATFDDKPDS</sequence>
<organism evidence="2">
    <name type="scientific">Halobacterium salinarum (strain ATCC 700922 / JCM 11081 / NRC-1)</name>
    <name type="common">Halobacterium halobium</name>
    <dbReference type="NCBI Taxonomy" id="64091"/>
    <lineage>
        <taxon>Archaea</taxon>
        <taxon>Methanobacteriati</taxon>
        <taxon>Methanobacteriota</taxon>
        <taxon>Stenosarchaea group</taxon>
        <taxon>Halobacteria</taxon>
        <taxon>Halobacteriales</taxon>
        <taxon>Halobacteriaceae</taxon>
        <taxon>Halobacterium</taxon>
        <taxon>Halobacterium salinarum NRC-34001</taxon>
    </lineage>
</organism>
<reference evidence="2" key="3">
    <citation type="journal article" date="2019" name="Microbiol. Resour. Announc.">
        <title>The genome of the Halobacterium salinarum type strain is closely related to that of the laboratory strains NRC-1 and R1.</title>
        <authorList>
            <person name="Pfeiffer F."/>
            <person name="Marchfelder A."/>
            <person name="Habermann B.H."/>
            <person name="Dyall-Smith M."/>
        </authorList>
    </citation>
    <scope>NUCLEOTIDE SEQUENCE</scope>
    <source>
        <strain evidence="2">NRC-1</strain>
        <plasmid evidence="2">pNRC200</plasmid>
    </source>
</reference>
<evidence type="ECO:0000313" key="2">
    <source>
        <dbReference type="EMBL" id="DAC79986.1"/>
    </source>
</evidence>
<dbReference type="EMBL" id="BK010831">
    <property type="protein sequence ID" value="DAC79986.1"/>
    <property type="molecule type" value="Genomic_DNA"/>
</dbReference>
<dbReference type="OrthoDB" id="209565at2157"/>
<evidence type="ECO:0000256" key="1">
    <source>
        <dbReference type="SAM" id="MobiDB-lite"/>
    </source>
</evidence>
<accession>A0A510NB99</accession>
<reference evidence="2" key="1">
    <citation type="journal article" date="2008" name="Genomics">
        <title>Evolution in the laboratory: the genome of Halobacterium salinarum strain R1 compared to that of strain NRC-1.</title>
        <authorList>
            <person name="Pfeiffer F."/>
            <person name="Schuster S.C."/>
            <person name="Broicher A."/>
            <person name="Falb M."/>
            <person name="Palm P."/>
            <person name="Rodewald K."/>
            <person name="Ruepp A."/>
            <person name="Soppa J."/>
            <person name="Tittor J."/>
            <person name="Oesterhelt D."/>
        </authorList>
    </citation>
    <scope>NUCLEOTIDE SEQUENCE</scope>
    <source>
        <strain evidence="2">NRC-1</strain>
        <plasmid evidence="2">pNRC200</plasmid>
    </source>
</reference>
<protein>
    <recommendedName>
        <fullName evidence="3">Small CPxCG-related zinc finger protein</fullName>
    </recommendedName>
</protein>
<gene>
    <name evidence="2" type="ORF">VNG_6411a</name>
</gene>
<dbReference type="Pfam" id="PF26407">
    <property type="entry name" value="DUF8105"/>
    <property type="match status" value="1"/>
</dbReference>
<dbReference type="AlphaFoldDB" id="A0A510NB99"/>
<evidence type="ECO:0008006" key="3">
    <source>
        <dbReference type="Google" id="ProtNLM"/>
    </source>
</evidence>
<dbReference type="InterPro" id="IPR058418">
    <property type="entry name" value="DUF8105"/>
</dbReference>
<feature type="compositionally biased region" description="Polar residues" evidence="1">
    <location>
        <begin position="106"/>
        <end position="115"/>
    </location>
</feature>
<feature type="region of interest" description="Disordered" evidence="1">
    <location>
        <begin position="102"/>
        <end position="123"/>
    </location>
</feature>
<name>A0A510NB99_HALSA</name>